<protein>
    <submittedName>
        <fullName evidence="1">Uncharacterized protein</fullName>
    </submittedName>
</protein>
<keyword evidence="2" id="KW-1185">Reference proteome</keyword>
<dbReference type="RefSeq" id="WP_006983715.1">
    <property type="nucleotide sequence ID" value="NZ_ABVL01000041.1"/>
</dbReference>
<sequence length="142" mass="16350">MNEKACRISQFKKAAHQLLSDEGRARIRAGDSEYVDLAISYLEADPYFDGTGYVKSYLVRYLKLVPFSAAQHERLRALILRVIETYGPFGGKHVCRLAASVQSPEFLSQVQVRFDSQDHDTRRRARNIYAYVQRFNQSTRNA</sequence>
<evidence type="ECO:0000313" key="2">
    <source>
        <dbReference type="Proteomes" id="UP000005824"/>
    </source>
</evidence>
<dbReference type="EMBL" id="ABVL01000041">
    <property type="protein sequence ID" value="EDY16072.1"/>
    <property type="molecule type" value="Genomic_DNA"/>
</dbReference>
<reference evidence="1 2" key="1">
    <citation type="journal article" date="2011" name="J. Bacteriol.">
        <title>Genome sequence of Chthoniobacter flavus Ellin428, an aerobic heterotrophic soil bacterium.</title>
        <authorList>
            <person name="Kant R."/>
            <person name="van Passel M.W."/>
            <person name="Palva A."/>
            <person name="Lucas S."/>
            <person name="Lapidus A."/>
            <person name="Glavina Del Rio T."/>
            <person name="Dalin E."/>
            <person name="Tice H."/>
            <person name="Bruce D."/>
            <person name="Goodwin L."/>
            <person name="Pitluck S."/>
            <person name="Larimer F.W."/>
            <person name="Land M.L."/>
            <person name="Hauser L."/>
            <person name="Sangwan P."/>
            <person name="de Vos W.M."/>
            <person name="Janssen P.H."/>
            <person name="Smidt H."/>
        </authorList>
    </citation>
    <scope>NUCLEOTIDE SEQUENCE [LARGE SCALE GENOMIC DNA]</scope>
    <source>
        <strain evidence="1 2">Ellin428</strain>
    </source>
</reference>
<proteinExistence type="predicted"/>
<evidence type="ECO:0000313" key="1">
    <source>
        <dbReference type="EMBL" id="EDY16072.1"/>
    </source>
</evidence>
<gene>
    <name evidence="1" type="ORF">CfE428DRAFT_6397</name>
</gene>
<comment type="caution">
    <text evidence="1">The sequence shown here is derived from an EMBL/GenBank/DDBJ whole genome shotgun (WGS) entry which is preliminary data.</text>
</comment>
<dbReference type="AlphaFoldDB" id="B4DBV6"/>
<dbReference type="Proteomes" id="UP000005824">
    <property type="component" value="Unassembled WGS sequence"/>
</dbReference>
<organism evidence="1 2">
    <name type="scientific">Chthoniobacter flavus Ellin428</name>
    <dbReference type="NCBI Taxonomy" id="497964"/>
    <lineage>
        <taxon>Bacteria</taxon>
        <taxon>Pseudomonadati</taxon>
        <taxon>Verrucomicrobiota</taxon>
        <taxon>Spartobacteria</taxon>
        <taxon>Chthoniobacterales</taxon>
        <taxon>Chthoniobacteraceae</taxon>
        <taxon>Chthoniobacter</taxon>
    </lineage>
</organism>
<dbReference type="STRING" id="497964.CfE428DRAFT_6397"/>
<accession>B4DBV6</accession>
<dbReference type="eggNOG" id="ENOG5030R71">
    <property type="taxonomic scope" value="Bacteria"/>
</dbReference>
<name>B4DBV6_9BACT</name>
<dbReference type="InParanoid" id="B4DBV6"/>